<dbReference type="PANTHER" id="PTHR11062:SF307">
    <property type="entry name" value="ARABINOSYLTRANSFERASE ARAD2-RELATED"/>
    <property type="match status" value="1"/>
</dbReference>
<evidence type="ECO:0000256" key="1">
    <source>
        <dbReference type="ARBA" id="ARBA00004323"/>
    </source>
</evidence>
<comment type="similarity">
    <text evidence="2">Belongs to the glycosyltransferase 47 family.</text>
</comment>
<protein>
    <recommendedName>
        <fullName evidence="8">Exostosin GT47 domain-containing protein</fullName>
    </recommendedName>
</protein>
<feature type="domain" description="Exostosin GT47" evidence="8">
    <location>
        <begin position="422"/>
        <end position="518"/>
    </location>
</feature>
<dbReference type="InterPro" id="IPR040911">
    <property type="entry name" value="Exostosin_GT47"/>
</dbReference>
<gene>
    <name evidence="9" type="ORF">TAV2_LOCUS18933</name>
</gene>
<evidence type="ECO:0000256" key="3">
    <source>
        <dbReference type="ARBA" id="ARBA00022676"/>
    </source>
</evidence>
<sequence length="669" mass="77653">MSFFMMGYTKPQDQSTTRKKLLCQCYTCLRPLLGGGEQMIYKFILLRAGIRCTRKRETDESSTRESINLPTKNMKLVSVLKMGRNMKKTLSKNNDADEKKLLPITLLENEDDVVIKHEGQSRGNRRAAKQGRHTSKFCLHPAGDTPSACRLFDSISSFCVPVIVSDGIELPFKDVIDYRKFYVFLRSDAALKPEFLVKRLRKVKPQKILKYQKAMKEVRRYFDYTHRNETMNEIWRQVTQKTPLIKLMITREKRMIKTESNEEHSCDKSEKPPPRAKFSTGTDELMMLALALSWRVVFGLGGFGVRCKHSEEEISNLMSQLYTIYIIYNNNNGKGPLLVCFALRPQSFKIFFMMGYTKTQDQSTTRKKENARRMRVVNERKYQSPNEKYGTCECVEDVNCLGRNRKKTLSKNNDADEKKLLPITLLENEDDVVIKHEGQSRGNRRAAKQGRHTSKFCLHPAGDTSSTCRLFDSIPRFCVPVIVSDGIELPFKDVIDYRKFYVFLRSDTALKPEFLVKRLRKVKPQKILKYQKAMKEVRRYFDYTHCNETMNEIWRQVTQKTPLIKLMINREKQMIKTELNKEQCSCLCSNNTVECAQNSWRIMNQVGRSCDNSCDKSEKPPLRAKFSTGTDELMMLALAPSWRVVFGLGGFGVRCKHSEEEVGFLFFLF</sequence>
<name>A0AAU9SSX9_THLAR</name>
<organism evidence="9 10">
    <name type="scientific">Thlaspi arvense</name>
    <name type="common">Field penny-cress</name>
    <dbReference type="NCBI Taxonomy" id="13288"/>
    <lineage>
        <taxon>Eukaryota</taxon>
        <taxon>Viridiplantae</taxon>
        <taxon>Streptophyta</taxon>
        <taxon>Embryophyta</taxon>
        <taxon>Tracheophyta</taxon>
        <taxon>Spermatophyta</taxon>
        <taxon>Magnoliopsida</taxon>
        <taxon>eudicotyledons</taxon>
        <taxon>Gunneridae</taxon>
        <taxon>Pentapetalae</taxon>
        <taxon>rosids</taxon>
        <taxon>malvids</taxon>
        <taxon>Brassicales</taxon>
        <taxon>Brassicaceae</taxon>
        <taxon>Thlaspideae</taxon>
        <taxon>Thlaspi</taxon>
    </lineage>
</organism>
<feature type="domain" description="Exostosin GT47" evidence="8">
    <location>
        <begin position="99"/>
        <end position="199"/>
    </location>
</feature>
<keyword evidence="4" id="KW-0808">Transferase</keyword>
<keyword evidence="10" id="KW-1185">Reference proteome</keyword>
<dbReference type="AlphaFoldDB" id="A0AAU9SSX9"/>
<keyword evidence="5" id="KW-0812">Transmembrane</keyword>
<dbReference type="PANTHER" id="PTHR11062">
    <property type="entry name" value="EXOSTOSIN HEPARAN SULFATE GLYCOSYLTRANSFERASE -RELATED"/>
    <property type="match status" value="1"/>
</dbReference>
<evidence type="ECO:0000256" key="7">
    <source>
        <dbReference type="SAM" id="MobiDB-lite"/>
    </source>
</evidence>
<comment type="subcellular location">
    <subcellularLocation>
        <location evidence="1">Golgi apparatus membrane</location>
        <topology evidence="1">Single-pass type II membrane protein</topology>
    </subcellularLocation>
</comment>
<evidence type="ECO:0000256" key="6">
    <source>
        <dbReference type="ARBA" id="ARBA00023034"/>
    </source>
</evidence>
<evidence type="ECO:0000256" key="4">
    <source>
        <dbReference type="ARBA" id="ARBA00022679"/>
    </source>
</evidence>
<evidence type="ECO:0000313" key="10">
    <source>
        <dbReference type="Proteomes" id="UP000836841"/>
    </source>
</evidence>
<dbReference type="GO" id="GO:0016757">
    <property type="term" value="F:glycosyltransferase activity"/>
    <property type="evidence" value="ECO:0007669"/>
    <property type="project" value="UniProtKB-KW"/>
</dbReference>
<dbReference type="InterPro" id="IPR004263">
    <property type="entry name" value="Exostosin"/>
</dbReference>
<keyword evidence="5" id="KW-0735">Signal-anchor</keyword>
<evidence type="ECO:0000259" key="8">
    <source>
        <dbReference type="Pfam" id="PF03016"/>
    </source>
</evidence>
<accession>A0AAU9SSX9</accession>
<reference evidence="9 10" key="1">
    <citation type="submission" date="2022-03" db="EMBL/GenBank/DDBJ databases">
        <authorList>
            <person name="Nunn A."/>
            <person name="Chopra R."/>
            <person name="Nunn A."/>
            <person name="Contreras Garrido A."/>
        </authorList>
    </citation>
    <scope>NUCLEOTIDE SEQUENCE [LARGE SCALE GENOMIC DNA]</scope>
</reference>
<dbReference type="EMBL" id="OU466862">
    <property type="protein sequence ID" value="CAH2070840.1"/>
    <property type="molecule type" value="Genomic_DNA"/>
</dbReference>
<keyword evidence="6" id="KW-0333">Golgi apparatus</keyword>
<evidence type="ECO:0000256" key="5">
    <source>
        <dbReference type="ARBA" id="ARBA00022968"/>
    </source>
</evidence>
<evidence type="ECO:0000313" key="9">
    <source>
        <dbReference type="EMBL" id="CAH2070840.1"/>
    </source>
</evidence>
<dbReference type="Proteomes" id="UP000836841">
    <property type="component" value="Chromosome 6"/>
</dbReference>
<proteinExistence type="inferred from homology"/>
<feature type="compositionally biased region" description="Basic and acidic residues" evidence="7">
    <location>
        <begin position="257"/>
        <end position="273"/>
    </location>
</feature>
<keyword evidence="3" id="KW-0328">Glycosyltransferase</keyword>
<dbReference type="Pfam" id="PF03016">
    <property type="entry name" value="Exostosin_GT47"/>
    <property type="match status" value="2"/>
</dbReference>
<evidence type="ECO:0000256" key="2">
    <source>
        <dbReference type="ARBA" id="ARBA00010271"/>
    </source>
</evidence>
<dbReference type="GO" id="GO:0000139">
    <property type="term" value="C:Golgi membrane"/>
    <property type="evidence" value="ECO:0007669"/>
    <property type="project" value="UniProtKB-SubCell"/>
</dbReference>
<feature type="region of interest" description="Disordered" evidence="7">
    <location>
        <begin position="257"/>
        <end position="276"/>
    </location>
</feature>